<dbReference type="AlphaFoldDB" id="A0ABD5MBM3"/>
<organism evidence="3 4">
    <name type="scientific">Halobellus rubicundus</name>
    <dbReference type="NCBI Taxonomy" id="2996466"/>
    <lineage>
        <taxon>Archaea</taxon>
        <taxon>Methanobacteriati</taxon>
        <taxon>Methanobacteriota</taxon>
        <taxon>Stenosarchaea group</taxon>
        <taxon>Halobacteria</taxon>
        <taxon>Halobacteriales</taxon>
        <taxon>Haloferacaceae</taxon>
        <taxon>Halobellus</taxon>
    </lineage>
</organism>
<dbReference type="Pfam" id="PF09851">
    <property type="entry name" value="SHOCT"/>
    <property type="match status" value="1"/>
</dbReference>
<accession>A0ABD5MBM3</accession>
<dbReference type="InterPro" id="IPR039519">
    <property type="entry name" value="YokE-like_PH"/>
</dbReference>
<keyword evidence="4" id="KW-1185">Reference proteome</keyword>
<comment type="caution">
    <text evidence="3">The sequence shown here is derived from an EMBL/GenBank/DDBJ whole genome shotgun (WGS) entry which is preliminary data.</text>
</comment>
<dbReference type="EMBL" id="JBGNYA010000001">
    <property type="protein sequence ID" value="MFA1609878.1"/>
    <property type="molecule type" value="Genomic_DNA"/>
</dbReference>
<feature type="domain" description="YokE-like PH" evidence="2">
    <location>
        <begin position="216"/>
        <end position="330"/>
    </location>
</feature>
<feature type="domain" description="SHOCT" evidence="1">
    <location>
        <begin position="352"/>
        <end position="379"/>
    </location>
</feature>
<protein>
    <submittedName>
        <fullName evidence="3">PH domain-containing protein</fullName>
    </submittedName>
</protein>
<dbReference type="Pfam" id="PF14470">
    <property type="entry name" value="bPH_3"/>
    <property type="match status" value="2"/>
</dbReference>
<name>A0ABD5MBM3_9EURY</name>
<reference evidence="3 4" key="1">
    <citation type="submission" date="2024-08" db="EMBL/GenBank/DDBJ databases">
        <title>Halobellus sp. MBLA0158 whole genome sequence.</title>
        <authorList>
            <person name="Hwang C.Y."/>
            <person name="Cho E.-S."/>
            <person name="Seo M.-J."/>
        </authorList>
    </citation>
    <scope>NUCLEOTIDE SEQUENCE [LARGE SCALE GENOMIC DNA]</scope>
    <source>
        <strain evidence="3 4">MBLA0158</strain>
    </source>
</reference>
<dbReference type="InterPro" id="IPR018649">
    <property type="entry name" value="SHOCT"/>
</dbReference>
<feature type="domain" description="YokE-like PH" evidence="2">
    <location>
        <begin position="51"/>
        <end position="153"/>
    </location>
</feature>
<dbReference type="Proteomes" id="UP001570511">
    <property type="component" value="Unassembled WGS sequence"/>
</dbReference>
<evidence type="ECO:0000259" key="1">
    <source>
        <dbReference type="Pfam" id="PF09851"/>
    </source>
</evidence>
<sequence>MGLFGSGGDGGEADTLASSARGDSVTSDVLTVTTKRLESDYLTVKPLLEVLKEDEQPHHFFFNVSKGIQKNGEAVGSGVTNENRSLCLITDQRIIFFANGNEAMAASYEMVEDARSKTGLTKSKLTIVTERAEYDMYVSQNKGELEDAAEYIRDKADSAGEANGENYLTPISDFGALWNESTDKKQLSLDERLPESDKPCGSYVTPDRLKKIVDILDDDEVVHFLTRGSTVDVEGSGAGGSLFGDDRSRKSGTRGYVRAVVTDRRVAVKVPQFLGNDERSVPYSNITSVDMDTGLVNKRLTLQTPGQTYHIEAHEPGKDELREITRFIREKMSEAKQPNTVQAKNSEPDPLEQLEQLKALHDQGVVNDEEFAEKKSDLLDKI</sequence>
<proteinExistence type="predicted"/>
<evidence type="ECO:0000313" key="4">
    <source>
        <dbReference type="Proteomes" id="UP001570511"/>
    </source>
</evidence>
<dbReference type="RefSeq" id="WP_372386979.1">
    <property type="nucleotide sequence ID" value="NZ_JBGNYA010000001.1"/>
</dbReference>
<evidence type="ECO:0000259" key="2">
    <source>
        <dbReference type="Pfam" id="PF14470"/>
    </source>
</evidence>
<evidence type="ECO:0000313" key="3">
    <source>
        <dbReference type="EMBL" id="MFA1609878.1"/>
    </source>
</evidence>
<gene>
    <name evidence="3" type="ORF">OS889_02510</name>
</gene>